<protein>
    <submittedName>
        <fullName evidence="2">Uncharacterized protein</fullName>
    </submittedName>
</protein>
<dbReference type="SUPFAM" id="SSF56112">
    <property type="entry name" value="Protein kinase-like (PK-like)"/>
    <property type="match status" value="1"/>
</dbReference>
<sequence length="459" mass="51292">MGTSTLISQQASLSGLAQDVVPQGKKDHDLYQLRCDIRSIEPDPADIQCYEALRAAGSGLFPDEDARREAFTGILTSGGILPAYARRGYIGNTKYNTDGDLRAACLDRELVYYVQEIKREIDTSTADPYVEAIHYWIENIRNFFNAADPEDDDLVAKLNFPAIIVLHFGPYLAIAAAAYGDEPNIEHLCIIPLHVHTTNDDELAAGDRALAALRVALQRLRASCPTLPMNRGPRADFPFRDYYVDSENIYHPFTYVSSIDGQRIFRVSENGIGTPLCVKFCKRYCAEAHAAAHSAGFAPALLAVNIVYDWTMVVIDDRSAEYSSTVWDIKRNAQDEADEAEQDEEKKKAKQRAKENTRKPRPAVSLADAQKEVKSRLQLLHDRGFVHGDVRDVNVLVRNEDAPGNRPNILIVDWDWSGALGAVKYPRGINMELARPLDARAGEPIKPEHDLWMALRLLN</sequence>
<dbReference type="AlphaFoldDB" id="A0A5C2RSB2"/>
<dbReference type="EMBL" id="ML122309">
    <property type="protein sequence ID" value="RPD54184.1"/>
    <property type="molecule type" value="Genomic_DNA"/>
</dbReference>
<name>A0A5C2RSB2_9APHY</name>
<feature type="compositionally biased region" description="Basic and acidic residues" evidence="1">
    <location>
        <begin position="344"/>
        <end position="358"/>
    </location>
</feature>
<proteinExistence type="predicted"/>
<organism evidence="2 3">
    <name type="scientific">Lentinus tigrinus ALCF2SS1-6</name>
    <dbReference type="NCBI Taxonomy" id="1328759"/>
    <lineage>
        <taxon>Eukaryota</taxon>
        <taxon>Fungi</taxon>
        <taxon>Dikarya</taxon>
        <taxon>Basidiomycota</taxon>
        <taxon>Agaricomycotina</taxon>
        <taxon>Agaricomycetes</taxon>
        <taxon>Polyporales</taxon>
        <taxon>Polyporaceae</taxon>
        <taxon>Lentinus</taxon>
    </lineage>
</organism>
<reference evidence="2" key="1">
    <citation type="journal article" date="2018" name="Genome Biol. Evol.">
        <title>Genomics and development of Lentinus tigrinus, a white-rot wood-decaying mushroom with dimorphic fruiting bodies.</title>
        <authorList>
            <person name="Wu B."/>
            <person name="Xu Z."/>
            <person name="Knudson A."/>
            <person name="Carlson A."/>
            <person name="Chen N."/>
            <person name="Kovaka S."/>
            <person name="LaButti K."/>
            <person name="Lipzen A."/>
            <person name="Pennachio C."/>
            <person name="Riley R."/>
            <person name="Schakwitz W."/>
            <person name="Umezawa K."/>
            <person name="Ohm R.A."/>
            <person name="Grigoriev I.V."/>
            <person name="Nagy L.G."/>
            <person name="Gibbons J."/>
            <person name="Hibbett D."/>
        </authorList>
    </citation>
    <scope>NUCLEOTIDE SEQUENCE [LARGE SCALE GENOMIC DNA]</scope>
    <source>
        <strain evidence="2">ALCF2SS1-6</strain>
    </source>
</reference>
<evidence type="ECO:0000256" key="1">
    <source>
        <dbReference type="SAM" id="MobiDB-lite"/>
    </source>
</evidence>
<evidence type="ECO:0000313" key="3">
    <source>
        <dbReference type="Proteomes" id="UP000313359"/>
    </source>
</evidence>
<accession>A0A5C2RSB2</accession>
<gene>
    <name evidence="2" type="ORF">L227DRAFT_589055</name>
</gene>
<dbReference type="OrthoDB" id="2753408at2759"/>
<dbReference type="Proteomes" id="UP000313359">
    <property type="component" value="Unassembled WGS sequence"/>
</dbReference>
<feature type="region of interest" description="Disordered" evidence="1">
    <location>
        <begin position="336"/>
        <end position="367"/>
    </location>
</feature>
<evidence type="ECO:0000313" key="2">
    <source>
        <dbReference type="EMBL" id="RPD54184.1"/>
    </source>
</evidence>
<keyword evidence="3" id="KW-1185">Reference proteome</keyword>
<dbReference type="InterPro" id="IPR011009">
    <property type="entry name" value="Kinase-like_dom_sf"/>
</dbReference>